<dbReference type="GO" id="GO:0016616">
    <property type="term" value="F:oxidoreductase activity, acting on the CH-OH group of donors, NAD or NADP as acceptor"/>
    <property type="evidence" value="ECO:0007669"/>
    <property type="project" value="TreeGrafter"/>
</dbReference>
<proteinExistence type="inferred from homology"/>
<dbReference type="EMBL" id="JACXIZ010000011">
    <property type="protein sequence ID" value="MBD2844514.1"/>
    <property type="molecule type" value="Genomic_DNA"/>
</dbReference>
<dbReference type="PRINTS" id="PR00081">
    <property type="entry name" value="GDHRDH"/>
</dbReference>
<evidence type="ECO:0000313" key="4">
    <source>
        <dbReference type="Proteomes" id="UP000621560"/>
    </source>
</evidence>
<protein>
    <submittedName>
        <fullName evidence="3">SDR family oxidoreductase</fullName>
    </submittedName>
</protein>
<dbReference type="Gene3D" id="3.40.50.720">
    <property type="entry name" value="NAD(P)-binding Rossmann-like Domain"/>
    <property type="match status" value="1"/>
</dbReference>
<comment type="caution">
    <text evidence="3">The sequence shown here is derived from an EMBL/GenBank/DDBJ whole genome shotgun (WGS) entry which is preliminary data.</text>
</comment>
<dbReference type="InterPro" id="IPR036291">
    <property type="entry name" value="NAD(P)-bd_dom_sf"/>
</dbReference>
<evidence type="ECO:0000256" key="1">
    <source>
        <dbReference type="ARBA" id="ARBA00006484"/>
    </source>
</evidence>
<dbReference type="RefSeq" id="WP_190915260.1">
    <property type="nucleotide sequence ID" value="NZ_JACXIZ010000011.1"/>
</dbReference>
<keyword evidence="2" id="KW-0560">Oxidoreductase</keyword>
<evidence type="ECO:0000313" key="3">
    <source>
        <dbReference type="EMBL" id="MBD2844514.1"/>
    </source>
</evidence>
<gene>
    <name evidence="3" type="ORF">IDH44_04870</name>
</gene>
<dbReference type="InterPro" id="IPR002347">
    <property type="entry name" value="SDR_fam"/>
</dbReference>
<reference evidence="3" key="1">
    <citation type="submission" date="2020-09" db="EMBL/GenBank/DDBJ databases">
        <title>A novel bacterium of genus Paenibacillus, isolated from South China Sea.</title>
        <authorList>
            <person name="Huang H."/>
            <person name="Mo K."/>
            <person name="Hu Y."/>
        </authorList>
    </citation>
    <scope>NUCLEOTIDE SEQUENCE</scope>
    <source>
        <strain evidence="3">IB182496</strain>
    </source>
</reference>
<organism evidence="3 4">
    <name type="scientific">Paenibacillus sabuli</name>
    <dbReference type="NCBI Taxonomy" id="2772509"/>
    <lineage>
        <taxon>Bacteria</taxon>
        <taxon>Bacillati</taxon>
        <taxon>Bacillota</taxon>
        <taxon>Bacilli</taxon>
        <taxon>Bacillales</taxon>
        <taxon>Paenibacillaceae</taxon>
        <taxon>Paenibacillus</taxon>
    </lineage>
</organism>
<dbReference type="PANTHER" id="PTHR42760:SF133">
    <property type="entry name" value="3-OXOACYL-[ACYL-CARRIER-PROTEIN] REDUCTASE"/>
    <property type="match status" value="1"/>
</dbReference>
<accession>A0A927GQH6</accession>
<dbReference type="FunFam" id="3.40.50.720:FF:000084">
    <property type="entry name" value="Short-chain dehydrogenase reductase"/>
    <property type="match status" value="1"/>
</dbReference>
<keyword evidence="4" id="KW-1185">Reference proteome</keyword>
<sequence>MHEPGAGAAGLLDLSGRCAIVTGGAGILGRRICAGLAEHGARVAVVDVRGDAARALASELESQWGAPSIGIACDVTEPASVQAMVEQAAALGELRILFNHAAGKSDDPEAFFAPFETYSTAMWRQIMAVNLDGMFLVAREAGRRMIAQRTGGSVIFTSSIYGMLAPDDRIYDGARYMDAAINTPAVYAASKAGVNGLSAYLAARWARHGIRVNTLTPGGVESGQNARFQSRYAERVPLGRMGSADELVGAALYLASDASSYVTGHNLVVDGGLSVW</sequence>
<evidence type="ECO:0000256" key="2">
    <source>
        <dbReference type="ARBA" id="ARBA00023002"/>
    </source>
</evidence>
<dbReference type="SUPFAM" id="SSF51735">
    <property type="entry name" value="NAD(P)-binding Rossmann-fold domains"/>
    <property type="match status" value="1"/>
</dbReference>
<name>A0A927GQH6_9BACL</name>
<dbReference type="AlphaFoldDB" id="A0A927GQH6"/>
<comment type="similarity">
    <text evidence="1">Belongs to the short-chain dehydrogenases/reductases (SDR) family.</text>
</comment>
<dbReference type="PANTHER" id="PTHR42760">
    <property type="entry name" value="SHORT-CHAIN DEHYDROGENASES/REDUCTASES FAMILY MEMBER"/>
    <property type="match status" value="1"/>
</dbReference>
<dbReference type="Pfam" id="PF13561">
    <property type="entry name" value="adh_short_C2"/>
    <property type="match status" value="1"/>
</dbReference>
<dbReference type="GO" id="GO:0008206">
    <property type="term" value="P:bile acid metabolic process"/>
    <property type="evidence" value="ECO:0007669"/>
    <property type="project" value="UniProtKB-ARBA"/>
</dbReference>
<dbReference type="Proteomes" id="UP000621560">
    <property type="component" value="Unassembled WGS sequence"/>
</dbReference>